<dbReference type="Pfam" id="PF04432">
    <property type="entry name" value="FrhB_FdhB_C"/>
    <property type="match status" value="1"/>
</dbReference>
<dbReference type="Pfam" id="PF12838">
    <property type="entry name" value="Fer4_7"/>
    <property type="match status" value="1"/>
</dbReference>
<dbReference type="PANTHER" id="PTHR43193">
    <property type="match status" value="1"/>
</dbReference>
<dbReference type="PANTHER" id="PTHR43193:SF2">
    <property type="entry name" value="POLYFERREDOXIN PROTEIN FWDF"/>
    <property type="match status" value="1"/>
</dbReference>
<evidence type="ECO:0000256" key="1">
    <source>
        <dbReference type="ARBA" id="ARBA00022723"/>
    </source>
</evidence>
<dbReference type="PROSITE" id="PS51379">
    <property type="entry name" value="4FE4S_FER_2"/>
    <property type="match status" value="2"/>
</dbReference>
<dbReference type="SUPFAM" id="SSF54862">
    <property type="entry name" value="4Fe-4S ferredoxins"/>
    <property type="match status" value="1"/>
</dbReference>
<dbReference type="GO" id="GO:0051536">
    <property type="term" value="F:iron-sulfur cluster binding"/>
    <property type="evidence" value="ECO:0007669"/>
    <property type="project" value="UniProtKB-KW"/>
</dbReference>
<keyword evidence="3" id="KW-0411">Iron-sulfur</keyword>
<evidence type="ECO:0000256" key="2">
    <source>
        <dbReference type="ARBA" id="ARBA00023004"/>
    </source>
</evidence>
<dbReference type="Proteomes" id="UP000284998">
    <property type="component" value="Unassembled WGS sequence"/>
</dbReference>
<gene>
    <name evidence="5" type="ORF">DW204_11435</name>
</gene>
<accession>A0A414WV40</accession>
<dbReference type="PROSITE" id="PS00198">
    <property type="entry name" value="4FE4S_FER_1"/>
    <property type="match status" value="1"/>
</dbReference>
<dbReference type="EMBL" id="QRJS01000030">
    <property type="protein sequence ID" value="RHH42215.1"/>
    <property type="molecule type" value="Genomic_DNA"/>
</dbReference>
<feature type="domain" description="4Fe-4S ferredoxin-type" evidence="4">
    <location>
        <begin position="35"/>
        <end position="64"/>
    </location>
</feature>
<evidence type="ECO:0000313" key="6">
    <source>
        <dbReference type="Proteomes" id="UP000284998"/>
    </source>
</evidence>
<dbReference type="InterPro" id="IPR007525">
    <property type="entry name" value="FrhB_FdhB_C"/>
</dbReference>
<evidence type="ECO:0000313" key="5">
    <source>
        <dbReference type="EMBL" id="RHH42215.1"/>
    </source>
</evidence>
<name>A0A414WV40_9BACT</name>
<sequence>MKQICPPEKCAGCWACYNICPKQCIQMKEGKLLHLYPTINQEKCINCGLCQKVCPSNHPLPSTQPLHTYAAWAKDEQEYKTSTSGGIGACLSKYIIQNNGVVYGCGCLPNAEIKHIRVENEKDLLLLKGSKYVQSSINDNYKSVKKDLINQRKVLFTGTPCQIAGLKSYLKKDYTNLYTVDIICHGVPSLQLEFKL</sequence>
<keyword evidence="2" id="KW-0408">Iron</keyword>
<dbReference type="InterPro" id="IPR017896">
    <property type="entry name" value="4Fe4S_Fe-S-bd"/>
</dbReference>
<dbReference type="AlphaFoldDB" id="A0A414WV40"/>
<evidence type="ECO:0000256" key="3">
    <source>
        <dbReference type="ARBA" id="ARBA00023014"/>
    </source>
</evidence>
<proteinExistence type="predicted"/>
<feature type="domain" description="4Fe-4S ferredoxin-type" evidence="4">
    <location>
        <begin position="1"/>
        <end position="30"/>
    </location>
</feature>
<dbReference type="Gene3D" id="3.30.70.20">
    <property type="match status" value="1"/>
</dbReference>
<protein>
    <submittedName>
        <fullName evidence="5">4Fe-4S dicluster domain-containing protein</fullName>
    </submittedName>
</protein>
<dbReference type="RefSeq" id="WP_118244145.1">
    <property type="nucleotide sequence ID" value="NZ_QRJS01000030.1"/>
</dbReference>
<evidence type="ECO:0000259" key="4">
    <source>
        <dbReference type="PROSITE" id="PS51379"/>
    </source>
</evidence>
<dbReference type="InterPro" id="IPR052977">
    <property type="entry name" value="Polyferredoxin-like_ET"/>
</dbReference>
<keyword evidence="1" id="KW-0479">Metal-binding</keyword>
<dbReference type="GO" id="GO:0046872">
    <property type="term" value="F:metal ion binding"/>
    <property type="evidence" value="ECO:0007669"/>
    <property type="project" value="UniProtKB-KW"/>
</dbReference>
<comment type="caution">
    <text evidence="5">The sequence shown here is derived from an EMBL/GenBank/DDBJ whole genome shotgun (WGS) entry which is preliminary data.</text>
</comment>
<organism evidence="5 6">
    <name type="scientific">Phocaeicola plebeius</name>
    <dbReference type="NCBI Taxonomy" id="310297"/>
    <lineage>
        <taxon>Bacteria</taxon>
        <taxon>Pseudomonadati</taxon>
        <taxon>Bacteroidota</taxon>
        <taxon>Bacteroidia</taxon>
        <taxon>Bacteroidales</taxon>
        <taxon>Bacteroidaceae</taxon>
        <taxon>Phocaeicola</taxon>
    </lineage>
</organism>
<dbReference type="InterPro" id="IPR017900">
    <property type="entry name" value="4Fe4S_Fe_S_CS"/>
</dbReference>
<reference evidence="5 6" key="1">
    <citation type="submission" date="2018-08" db="EMBL/GenBank/DDBJ databases">
        <title>A genome reference for cultivated species of the human gut microbiota.</title>
        <authorList>
            <person name="Zou Y."/>
            <person name="Xue W."/>
            <person name="Luo G."/>
        </authorList>
    </citation>
    <scope>NUCLEOTIDE SEQUENCE [LARGE SCALE GENOMIC DNA]</scope>
    <source>
        <strain evidence="5 6">AM17-44</strain>
    </source>
</reference>